<evidence type="ECO:0000313" key="14">
    <source>
        <dbReference type="Proteomes" id="UP001209878"/>
    </source>
</evidence>
<evidence type="ECO:0000256" key="7">
    <source>
        <dbReference type="ARBA" id="ARBA00022989"/>
    </source>
</evidence>
<keyword evidence="14" id="KW-1185">Reference proteome</keyword>
<comment type="caution">
    <text evidence="13">The sequence shown here is derived from an EMBL/GenBank/DDBJ whole genome shotgun (WGS) entry which is preliminary data.</text>
</comment>
<evidence type="ECO:0000256" key="6">
    <source>
        <dbReference type="ARBA" id="ARBA00022692"/>
    </source>
</evidence>
<evidence type="ECO:0000256" key="9">
    <source>
        <dbReference type="ARBA" id="ARBA00023136"/>
    </source>
</evidence>
<evidence type="ECO:0000256" key="10">
    <source>
        <dbReference type="ARBA" id="ARBA00030646"/>
    </source>
</evidence>
<comment type="function">
    <text evidence="1">Mediates high-affinity intracellular uptake of the rare oligo-element molybdenum.</text>
</comment>
<feature type="transmembrane region" description="Helical" evidence="12">
    <location>
        <begin position="44"/>
        <end position="64"/>
    </location>
</feature>
<feature type="transmembrane region" description="Helical" evidence="12">
    <location>
        <begin position="174"/>
        <end position="192"/>
    </location>
</feature>
<keyword evidence="8" id="KW-0406">Ion transport</keyword>
<dbReference type="Gene3D" id="1.20.1250.20">
    <property type="entry name" value="MFS general substrate transporter like domains"/>
    <property type="match status" value="1"/>
</dbReference>
<evidence type="ECO:0000256" key="2">
    <source>
        <dbReference type="ARBA" id="ARBA00004651"/>
    </source>
</evidence>
<dbReference type="InterPro" id="IPR008509">
    <property type="entry name" value="MOT2/MFSD5"/>
</dbReference>
<organism evidence="13 14">
    <name type="scientific">Ridgeia piscesae</name>
    <name type="common">Tubeworm</name>
    <dbReference type="NCBI Taxonomy" id="27915"/>
    <lineage>
        <taxon>Eukaryota</taxon>
        <taxon>Metazoa</taxon>
        <taxon>Spiralia</taxon>
        <taxon>Lophotrochozoa</taxon>
        <taxon>Annelida</taxon>
        <taxon>Polychaeta</taxon>
        <taxon>Sedentaria</taxon>
        <taxon>Canalipalpata</taxon>
        <taxon>Sabellida</taxon>
        <taxon>Siboglinidae</taxon>
        <taxon>Ridgeia</taxon>
    </lineage>
</organism>
<gene>
    <name evidence="13" type="ORF">NP493_567g02000</name>
</gene>
<dbReference type="PANTHER" id="PTHR23516:SF1">
    <property type="entry name" value="MOLYBDATE-ANION TRANSPORTER"/>
    <property type="match status" value="1"/>
</dbReference>
<feature type="transmembrane region" description="Helical" evidence="12">
    <location>
        <begin position="284"/>
        <end position="304"/>
    </location>
</feature>
<feature type="transmembrane region" description="Helical" evidence="12">
    <location>
        <begin position="76"/>
        <end position="95"/>
    </location>
</feature>
<dbReference type="GO" id="GO:0006811">
    <property type="term" value="P:monoatomic ion transport"/>
    <property type="evidence" value="ECO:0007669"/>
    <property type="project" value="UniProtKB-KW"/>
</dbReference>
<keyword evidence="7 12" id="KW-1133">Transmembrane helix</keyword>
<evidence type="ECO:0000256" key="11">
    <source>
        <dbReference type="ARBA" id="ARBA00032555"/>
    </source>
</evidence>
<dbReference type="EMBL" id="JAODUO010000568">
    <property type="protein sequence ID" value="KAK2177975.1"/>
    <property type="molecule type" value="Genomic_DNA"/>
</dbReference>
<keyword evidence="5" id="KW-1003">Cell membrane</keyword>
<sequence length="452" mass="50384">MMLITYLSFGVVGVICIVLQYWVRQTDKSPAIGNNPTFLQFQRVYFAAYLPAVVADWFQGPYLYKLYSHYGFQEDQIAMLYVCGFASNVLLGTWAPVAAEKFGRQKLCIIFTIIYSIACFFKLSQSYGVLILGRILGGIATSLLFSSFEAWYIHEHIESNDFPKEWIAVTFSKATFWNSILAVLAGIVANVSAEWLGLGPVSPFMLAIPCLVVSGLVVATQWKENYGKQQVKFGKSCFNGLRDIVTDSRIFLIGMIQSLFESSMYIFIFIWTPVLDPANASLGIVFSSFMVCALIGSAIFQLLLARRVLVVNLLGGAVACALFGYFVCIFATNPHNTNHRLAFVAFLLIEVAVGIYFPAMSNIRSRVVPEKVRLSVMTWFRVPLNLIACIVLMTLHNNSFRHGNRLIFVVCTALMAIASLALVKFISIVKDDEELGLGQTQEEEEEQLVPAV</sequence>
<feature type="transmembrane region" description="Helical" evidence="12">
    <location>
        <begin position="204"/>
        <end position="222"/>
    </location>
</feature>
<keyword evidence="6 12" id="KW-0812">Transmembrane</keyword>
<feature type="transmembrane region" description="Helical" evidence="12">
    <location>
        <begin position="6"/>
        <end position="23"/>
    </location>
</feature>
<feature type="transmembrane region" description="Helical" evidence="12">
    <location>
        <begin position="338"/>
        <end position="357"/>
    </location>
</feature>
<dbReference type="Pfam" id="PF05631">
    <property type="entry name" value="MFS_5"/>
    <property type="match status" value="1"/>
</dbReference>
<feature type="transmembrane region" description="Helical" evidence="12">
    <location>
        <begin position="250"/>
        <end position="272"/>
    </location>
</feature>
<dbReference type="Proteomes" id="UP001209878">
    <property type="component" value="Unassembled WGS sequence"/>
</dbReference>
<feature type="transmembrane region" description="Helical" evidence="12">
    <location>
        <begin position="407"/>
        <end position="426"/>
    </location>
</feature>
<evidence type="ECO:0000256" key="4">
    <source>
        <dbReference type="ARBA" id="ARBA00022448"/>
    </source>
</evidence>
<evidence type="ECO:0000256" key="1">
    <source>
        <dbReference type="ARBA" id="ARBA00003019"/>
    </source>
</evidence>
<protein>
    <recommendedName>
        <fullName evidence="3">Molybdate-anion transporter</fullName>
    </recommendedName>
    <alternativeName>
        <fullName evidence="10">Major facilitator superfamily domain-containing protein 5</fullName>
    </alternativeName>
    <alternativeName>
        <fullName evidence="11">Molybdate transporter 2 homolog</fullName>
    </alternativeName>
</protein>
<evidence type="ECO:0000313" key="13">
    <source>
        <dbReference type="EMBL" id="KAK2177975.1"/>
    </source>
</evidence>
<comment type="subcellular location">
    <subcellularLocation>
        <location evidence="2">Cell membrane</location>
        <topology evidence="2">Multi-pass membrane protein</topology>
    </subcellularLocation>
</comment>
<feature type="transmembrane region" description="Helical" evidence="12">
    <location>
        <begin position="311"/>
        <end position="332"/>
    </location>
</feature>
<evidence type="ECO:0000256" key="3">
    <source>
        <dbReference type="ARBA" id="ARBA00021242"/>
    </source>
</evidence>
<name>A0AAD9KW48_RIDPI</name>
<feature type="transmembrane region" description="Helical" evidence="12">
    <location>
        <begin position="131"/>
        <end position="153"/>
    </location>
</feature>
<evidence type="ECO:0000256" key="5">
    <source>
        <dbReference type="ARBA" id="ARBA00022475"/>
    </source>
</evidence>
<dbReference type="SUPFAM" id="SSF103473">
    <property type="entry name" value="MFS general substrate transporter"/>
    <property type="match status" value="1"/>
</dbReference>
<dbReference type="AlphaFoldDB" id="A0AAD9KW48"/>
<dbReference type="CDD" id="cd17487">
    <property type="entry name" value="MFS_MFSD5_like"/>
    <property type="match status" value="1"/>
</dbReference>
<dbReference type="PANTHER" id="PTHR23516">
    <property type="entry name" value="SAM (S-ADENOSYL METHIONINE) TRANSPORTER"/>
    <property type="match status" value="1"/>
</dbReference>
<evidence type="ECO:0000256" key="8">
    <source>
        <dbReference type="ARBA" id="ARBA00023065"/>
    </source>
</evidence>
<keyword evidence="4" id="KW-0813">Transport</keyword>
<proteinExistence type="predicted"/>
<keyword evidence="9 12" id="KW-0472">Membrane</keyword>
<reference evidence="13" key="1">
    <citation type="journal article" date="2023" name="Mol. Biol. Evol.">
        <title>Third-Generation Sequencing Reveals the Adaptive Role of the Epigenome in Three Deep-Sea Polychaetes.</title>
        <authorList>
            <person name="Perez M."/>
            <person name="Aroh O."/>
            <person name="Sun Y."/>
            <person name="Lan Y."/>
            <person name="Juniper S.K."/>
            <person name="Young C.R."/>
            <person name="Angers B."/>
            <person name="Qian P.Y."/>
        </authorList>
    </citation>
    <scope>NUCLEOTIDE SEQUENCE</scope>
    <source>
        <strain evidence="13">R07B-5</strain>
    </source>
</reference>
<dbReference type="GO" id="GO:0005886">
    <property type="term" value="C:plasma membrane"/>
    <property type="evidence" value="ECO:0007669"/>
    <property type="project" value="UniProtKB-SubCell"/>
</dbReference>
<feature type="transmembrane region" description="Helical" evidence="12">
    <location>
        <begin position="107"/>
        <end position="125"/>
    </location>
</feature>
<dbReference type="GO" id="GO:0015098">
    <property type="term" value="F:molybdate ion transmembrane transporter activity"/>
    <property type="evidence" value="ECO:0007669"/>
    <property type="project" value="InterPro"/>
</dbReference>
<accession>A0AAD9KW48</accession>
<dbReference type="InterPro" id="IPR036259">
    <property type="entry name" value="MFS_trans_sf"/>
</dbReference>
<evidence type="ECO:0000256" key="12">
    <source>
        <dbReference type="SAM" id="Phobius"/>
    </source>
</evidence>